<name>A0A4R0JNG0_9ACTN</name>
<accession>A0A4R0JNG0</accession>
<organism evidence="7 8">
    <name type="scientific">Kribbella capetownensis</name>
    <dbReference type="NCBI Taxonomy" id="1572659"/>
    <lineage>
        <taxon>Bacteria</taxon>
        <taxon>Bacillati</taxon>
        <taxon>Actinomycetota</taxon>
        <taxon>Actinomycetes</taxon>
        <taxon>Propionibacteriales</taxon>
        <taxon>Kribbellaceae</taxon>
        <taxon>Kribbella</taxon>
    </lineage>
</organism>
<keyword evidence="2" id="KW-0288">FMN</keyword>
<dbReference type="GO" id="GO:0046306">
    <property type="term" value="P:alkanesulfonate catabolic process"/>
    <property type="evidence" value="ECO:0007669"/>
    <property type="project" value="TreeGrafter"/>
</dbReference>
<dbReference type="AlphaFoldDB" id="A0A4R0JNG0"/>
<dbReference type="OrthoDB" id="5175259at2"/>
<keyword evidence="1" id="KW-0285">Flavoprotein</keyword>
<keyword evidence="4" id="KW-0503">Monooxygenase</keyword>
<evidence type="ECO:0000256" key="1">
    <source>
        <dbReference type="ARBA" id="ARBA00022630"/>
    </source>
</evidence>
<evidence type="ECO:0000256" key="4">
    <source>
        <dbReference type="ARBA" id="ARBA00023033"/>
    </source>
</evidence>
<sequence length="277" mass="30394">MRYGLILPGGSAVEQLEQAVAAEAAGWDGVFVWEAAYGVDAWGLLTAIAARTSRLRLGTMLTPLPWRRPWKVASQVATLDQVSSGRATLAVGVGAVETDLPRTGEELDLRTRAAMMDEGIDLIRELWAGRSSYHGEYYDYECGRDDLAQVGRPVQDRIPIWVVGVWPRPKSMRRVLRCDGVLPQYQSGHDSPDDLGQVRSWLTAQGGSPDLDIIAEGETPAHDPAAASALVKPWADAGATWWLETRWEMPHHSPERMHQVRSRIAAGPPVRAASAKE</sequence>
<protein>
    <submittedName>
        <fullName evidence="7">LLM class flavin-dependent oxidoreductase</fullName>
    </submittedName>
</protein>
<dbReference type="GO" id="GO:0008726">
    <property type="term" value="F:alkanesulfonate monooxygenase activity"/>
    <property type="evidence" value="ECO:0007669"/>
    <property type="project" value="TreeGrafter"/>
</dbReference>
<dbReference type="PANTHER" id="PTHR42847:SF4">
    <property type="entry name" value="ALKANESULFONATE MONOOXYGENASE-RELATED"/>
    <property type="match status" value="1"/>
</dbReference>
<dbReference type="RefSeq" id="WP_131515002.1">
    <property type="nucleotide sequence ID" value="NZ_SJKD01000004.1"/>
</dbReference>
<evidence type="ECO:0000256" key="2">
    <source>
        <dbReference type="ARBA" id="ARBA00022643"/>
    </source>
</evidence>
<dbReference type="InterPro" id="IPR050172">
    <property type="entry name" value="SsuD_RutA_monooxygenase"/>
</dbReference>
<feature type="region of interest" description="Disordered" evidence="5">
    <location>
        <begin position="258"/>
        <end position="277"/>
    </location>
</feature>
<evidence type="ECO:0000256" key="3">
    <source>
        <dbReference type="ARBA" id="ARBA00023002"/>
    </source>
</evidence>
<dbReference type="SUPFAM" id="SSF51679">
    <property type="entry name" value="Bacterial luciferase-like"/>
    <property type="match status" value="1"/>
</dbReference>
<gene>
    <name evidence="7" type="ORF">E0H75_19515</name>
</gene>
<dbReference type="EMBL" id="SJKD01000004">
    <property type="protein sequence ID" value="TCC48763.1"/>
    <property type="molecule type" value="Genomic_DNA"/>
</dbReference>
<reference evidence="7 8" key="1">
    <citation type="submission" date="2019-02" db="EMBL/GenBank/DDBJ databases">
        <title>Kribbella capetownensis sp. nov. and Kribbella speibonae sp. nov., isolated from soil.</title>
        <authorList>
            <person name="Curtis S.M."/>
            <person name="Norton I."/>
            <person name="Everest G.J."/>
            <person name="Meyers P.R."/>
        </authorList>
    </citation>
    <scope>NUCLEOTIDE SEQUENCE [LARGE SCALE GENOMIC DNA]</scope>
    <source>
        <strain evidence="7 8">YM53</strain>
    </source>
</reference>
<dbReference type="Pfam" id="PF00296">
    <property type="entry name" value="Bac_luciferase"/>
    <property type="match status" value="1"/>
</dbReference>
<evidence type="ECO:0000259" key="6">
    <source>
        <dbReference type="Pfam" id="PF00296"/>
    </source>
</evidence>
<dbReference type="PANTHER" id="PTHR42847">
    <property type="entry name" value="ALKANESULFONATE MONOOXYGENASE"/>
    <property type="match status" value="1"/>
</dbReference>
<dbReference type="Gene3D" id="3.20.20.30">
    <property type="entry name" value="Luciferase-like domain"/>
    <property type="match status" value="1"/>
</dbReference>
<proteinExistence type="predicted"/>
<dbReference type="InterPro" id="IPR011251">
    <property type="entry name" value="Luciferase-like_dom"/>
</dbReference>
<keyword evidence="3" id="KW-0560">Oxidoreductase</keyword>
<evidence type="ECO:0000256" key="5">
    <source>
        <dbReference type="SAM" id="MobiDB-lite"/>
    </source>
</evidence>
<dbReference type="InterPro" id="IPR036661">
    <property type="entry name" value="Luciferase-like_sf"/>
</dbReference>
<dbReference type="Proteomes" id="UP000293342">
    <property type="component" value="Unassembled WGS sequence"/>
</dbReference>
<feature type="domain" description="Luciferase-like" evidence="6">
    <location>
        <begin position="11"/>
        <end position="257"/>
    </location>
</feature>
<evidence type="ECO:0000313" key="7">
    <source>
        <dbReference type="EMBL" id="TCC48763.1"/>
    </source>
</evidence>
<keyword evidence="8" id="KW-1185">Reference proteome</keyword>
<evidence type="ECO:0000313" key="8">
    <source>
        <dbReference type="Proteomes" id="UP000293342"/>
    </source>
</evidence>
<comment type="caution">
    <text evidence="7">The sequence shown here is derived from an EMBL/GenBank/DDBJ whole genome shotgun (WGS) entry which is preliminary data.</text>
</comment>